<dbReference type="Pfam" id="PF13649">
    <property type="entry name" value="Methyltransf_25"/>
    <property type="match status" value="1"/>
</dbReference>
<dbReference type="PANTHER" id="PTHR43591:SF24">
    <property type="entry name" value="2-METHOXY-6-POLYPRENYL-1,4-BENZOQUINOL METHYLASE, MITOCHONDRIAL"/>
    <property type="match status" value="1"/>
</dbReference>
<dbReference type="AlphaFoldDB" id="A0A3N1MIM6"/>
<dbReference type="GO" id="GO:0032259">
    <property type="term" value="P:methylation"/>
    <property type="evidence" value="ECO:0007669"/>
    <property type="project" value="UniProtKB-KW"/>
</dbReference>
<dbReference type="InterPro" id="IPR029063">
    <property type="entry name" value="SAM-dependent_MTases_sf"/>
</dbReference>
<comment type="caution">
    <text evidence="2">The sequence shown here is derived from an EMBL/GenBank/DDBJ whole genome shotgun (WGS) entry which is preliminary data.</text>
</comment>
<evidence type="ECO:0000313" key="2">
    <source>
        <dbReference type="EMBL" id="ROQ03308.1"/>
    </source>
</evidence>
<dbReference type="GO" id="GO:0008757">
    <property type="term" value="F:S-adenosylmethionine-dependent methyltransferase activity"/>
    <property type="evidence" value="ECO:0007669"/>
    <property type="project" value="InterPro"/>
</dbReference>
<keyword evidence="2" id="KW-0808">Transferase</keyword>
<dbReference type="CDD" id="cd02440">
    <property type="entry name" value="AdoMet_MTases"/>
    <property type="match status" value="1"/>
</dbReference>
<keyword evidence="2" id="KW-0489">Methyltransferase</keyword>
<reference evidence="2 3" key="1">
    <citation type="submission" date="2018-11" db="EMBL/GenBank/DDBJ databases">
        <title>Genomic Encyclopedia of Type Strains, Phase IV (KMG-IV): sequencing the most valuable type-strain genomes for metagenomic binning, comparative biology and taxonomic classification.</title>
        <authorList>
            <person name="Goeker M."/>
        </authorList>
    </citation>
    <scope>NUCLEOTIDE SEQUENCE [LARGE SCALE GENOMIC DNA]</scope>
    <source>
        <strain evidence="2 3">DSM 5900</strain>
    </source>
</reference>
<protein>
    <submittedName>
        <fullName evidence="2">Methyltransferase family protein</fullName>
    </submittedName>
</protein>
<dbReference type="RefSeq" id="WP_245978116.1">
    <property type="nucleotide sequence ID" value="NZ_AP019700.1"/>
</dbReference>
<evidence type="ECO:0000259" key="1">
    <source>
        <dbReference type="Pfam" id="PF13649"/>
    </source>
</evidence>
<feature type="domain" description="Methyltransferase" evidence="1">
    <location>
        <begin position="40"/>
        <end position="130"/>
    </location>
</feature>
<dbReference type="EMBL" id="RJKX01000002">
    <property type="protein sequence ID" value="ROQ03308.1"/>
    <property type="molecule type" value="Genomic_DNA"/>
</dbReference>
<dbReference type="PANTHER" id="PTHR43591">
    <property type="entry name" value="METHYLTRANSFERASE"/>
    <property type="match status" value="1"/>
</dbReference>
<dbReference type="InterPro" id="IPR041698">
    <property type="entry name" value="Methyltransf_25"/>
</dbReference>
<name>A0A3N1MIM6_9PROT</name>
<dbReference type="SUPFAM" id="SSF53335">
    <property type="entry name" value="S-adenosyl-L-methionine-dependent methyltransferases"/>
    <property type="match status" value="1"/>
</dbReference>
<sequence length="258" mass="27002">MDATEVDKLAAAEDGMWWFHGLHGNLAAMLARAGAPSGPVLDAGCGTGGLLRRLSAWMPDAAFVGLDRDPRACAETARRWAGPVVLGSVDRLPFATGSLGAIVSADVLCHAGVDEAAALAEAHRCLRPGGAYVLNLPAYRWMFSDHDRAVDNARRYGRADLAAALARAGFAPVRVTYWNTLLFPLMAARRKLWPGGTAASDVGLAPAPVERLFAGLVGLERRWLAAGRSLPFGGSVLAMGIKPLLSAPTPSIAQGSPA</sequence>
<dbReference type="Gene3D" id="3.40.50.150">
    <property type="entry name" value="Vaccinia Virus protein VP39"/>
    <property type="match status" value="1"/>
</dbReference>
<evidence type="ECO:0000313" key="3">
    <source>
        <dbReference type="Proteomes" id="UP000278222"/>
    </source>
</evidence>
<keyword evidence="3" id="KW-1185">Reference proteome</keyword>
<accession>A0A3N1MIM6</accession>
<organism evidence="2 3">
    <name type="scientific">Stella humosa</name>
    <dbReference type="NCBI Taxonomy" id="94"/>
    <lineage>
        <taxon>Bacteria</taxon>
        <taxon>Pseudomonadati</taxon>
        <taxon>Pseudomonadota</taxon>
        <taxon>Alphaproteobacteria</taxon>
        <taxon>Rhodospirillales</taxon>
        <taxon>Stellaceae</taxon>
        <taxon>Stella</taxon>
    </lineage>
</organism>
<gene>
    <name evidence="2" type="ORF">EDC65_0069</name>
</gene>
<dbReference type="Proteomes" id="UP000278222">
    <property type="component" value="Unassembled WGS sequence"/>
</dbReference>
<proteinExistence type="predicted"/>